<name>A0A0A1WCL2_9SPHN</name>
<dbReference type="Proteomes" id="UP000032305">
    <property type="component" value="Unassembled WGS sequence"/>
</dbReference>
<reference evidence="1 2" key="1">
    <citation type="submission" date="2014-11" db="EMBL/GenBank/DDBJ databases">
        <title>Whole genome shotgun sequence of Sphingomonas parapaucimobilis NBRC 15100.</title>
        <authorList>
            <person name="Katano-Makiyama Y."/>
            <person name="Hosoyama A."/>
            <person name="Hashimoto M."/>
            <person name="Hosoyama Y."/>
            <person name="Noguchi M."/>
            <person name="Numata M."/>
            <person name="Tsuchikane K."/>
            <person name="Hirakata S."/>
            <person name="Uohara A."/>
            <person name="Shimodaira J."/>
            <person name="Ohji S."/>
            <person name="Ichikawa N."/>
            <person name="Kimura A."/>
            <person name="Yamazoe A."/>
            <person name="Fujita N."/>
        </authorList>
    </citation>
    <scope>NUCLEOTIDE SEQUENCE [LARGE SCALE GENOMIC DNA]</scope>
    <source>
        <strain evidence="1 2">NBRC 15100</strain>
    </source>
</reference>
<dbReference type="AlphaFoldDB" id="A0A0A1WCL2"/>
<evidence type="ECO:0000313" key="2">
    <source>
        <dbReference type="Proteomes" id="UP000032305"/>
    </source>
</evidence>
<keyword evidence="2" id="KW-1185">Reference proteome</keyword>
<sequence length="242" mass="25616">MDDAPDTTLAPLDELIELLPKIDKAKERARLGTALQKATASAERLDGCPALLEGLATLVEAADADFEAVRSEIGASLGEIVKMSRILAGEPTIDQLDAINQIGLTRLPFEMEKIERGIEGVWRKAAQDALGGQAALGEVLTNIPGVEALGSDLLKLAARAKKLEDPSRPPADRVKERDSLVVEASALNDRLLAVGVAPPIAAFLVAVAARPVRLSDLTDEILGWIRDHDALALFTVSAHGAT</sequence>
<gene>
    <name evidence="1" type="ORF">SP5_103_00070</name>
</gene>
<accession>A0A0A1WCL2</accession>
<dbReference type="EMBL" id="BBPI01000103">
    <property type="protein sequence ID" value="GAM02932.1"/>
    <property type="molecule type" value="Genomic_DNA"/>
</dbReference>
<proteinExistence type="predicted"/>
<dbReference type="RefSeq" id="WP_042491395.1">
    <property type="nucleotide sequence ID" value="NZ_BBPI01000103.1"/>
</dbReference>
<evidence type="ECO:0000313" key="1">
    <source>
        <dbReference type="EMBL" id="GAM02932.1"/>
    </source>
</evidence>
<dbReference type="OrthoDB" id="9922770at2"/>
<organism evidence="1 2">
    <name type="scientific">Sphingomonas parapaucimobilis NBRC 15100</name>
    <dbReference type="NCBI Taxonomy" id="1219049"/>
    <lineage>
        <taxon>Bacteria</taxon>
        <taxon>Pseudomonadati</taxon>
        <taxon>Pseudomonadota</taxon>
        <taxon>Alphaproteobacteria</taxon>
        <taxon>Sphingomonadales</taxon>
        <taxon>Sphingomonadaceae</taxon>
        <taxon>Sphingomonas</taxon>
    </lineage>
</organism>
<protein>
    <submittedName>
        <fullName evidence="1">Uncharacterized protein</fullName>
    </submittedName>
</protein>
<comment type="caution">
    <text evidence="1">The sequence shown here is derived from an EMBL/GenBank/DDBJ whole genome shotgun (WGS) entry which is preliminary data.</text>
</comment>